<accession>A0A3P4B5E5</accession>
<keyword evidence="4 7" id="KW-0812">Transmembrane</keyword>
<name>A0A3P4B5E5_9BURK</name>
<dbReference type="Gene3D" id="1.20.1250.20">
    <property type="entry name" value="MFS general substrate transporter like domains"/>
    <property type="match status" value="1"/>
</dbReference>
<evidence type="ECO:0000256" key="2">
    <source>
        <dbReference type="ARBA" id="ARBA00022448"/>
    </source>
</evidence>
<dbReference type="CDD" id="cd17503">
    <property type="entry name" value="MFS_LmrB_MDR_like"/>
    <property type="match status" value="1"/>
</dbReference>
<reference evidence="9 10" key="1">
    <citation type="submission" date="2018-10" db="EMBL/GenBank/DDBJ databases">
        <authorList>
            <person name="Criscuolo A."/>
        </authorList>
    </citation>
    <scope>NUCLEOTIDE SEQUENCE [LARGE SCALE GENOMIC DNA]</scope>
    <source>
        <strain evidence="9">DnA1</strain>
    </source>
</reference>
<feature type="transmembrane region" description="Helical" evidence="7">
    <location>
        <begin position="67"/>
        <end position="86"/>
    </location>
</feature>
<dbReference type="Pfam" id="PF07690">
    <property type="entry name" value="MFS_1"/>
    <property type="match status" value="1"/>
</dbReference>
<keyword evidence="10" id="KW-1185">Reference proteome</keyword>
<dbReference type="PROSITE" id="PS50850">
    <property type="entry name" value="MFS"/>
    <property type="match status" value="1"/>
</dbReference>
<dbReference type="GO" id="GO:0005886">
    <property type="term" value="C:plasma membrane"/>
    <property type="evidence" value="ECO:0007669"/>
    <property type="project" value="UniProtKB-SubCell"/>
</dbReference>
<evidence type="ECO:0000256" key="3">
    <source>
        <dbReference type="ARBA" id="ARBA00022475"/>
    </source>
</evidence>
<evidence type="ECO:0000256" key="5">
    <source>
        <dbReference type="ARBA" id="ARBA00022989"/>
    </source>
</evidence>
<proteinExistence type="predicted"/>
<evidence type="ECO:0000259" key="8">
    <source>
        <dbReference type="PROSITE" id="PS50850"/>
    </source>
</evidence>
<dbReference type="InterPro" id="IPR036259">
    <property type="entry name" value="MFS_trans_sf"/>
</dbReference>
<feature type="transmembrane region" description="Helical" evidence="7">
    <location>
        <begin position="215"/>
        <end position="233"/>
    </location>
</feature>
<evidence type="ECO:0000256" key="7">
    <source>
        <dbReference type="SAM" id="Phobius"/>
    </source>
</evidence>
<feature type="transmembrane region" description="Helical" evidence="7">
    <location>
        <begin position="344"/>
        <end position="371"/>
    </location>
</feature>
<keyword evidence="2" id="KW-0813">Transport</keyword>
<protein>
    <submittedName>
        <fullName evidence="9">Putative transport protein HsrA</fullName>
    </submittedName>
</protein>
<feature type="transmembrane region" description="Helical" evidence="7">
    <location>
        <begin position="92"/>
        <end position="113"/>
    </location>
</feature>
<feature type="transmembrane region" description="Helical" evidence="7">
    <location>
        <begin position="39"/>
        <end position="60"/>
    </location>
</feature>
<feature type="transmembrane region" description="Helical" evidence="7">
    <location>
        <begin position="316"/>
        <end position="338"/>
    </location>
</feature>
<feature type="transmembrane region" description="Helical" evidence="7">
    <location>
        <begin position="383"/>
        <end position="406"/>
    </location>
</feature>
<keyword evidence="6 7" id="KW-0472">Membrane</keyword>
<feature type="domain" description="Major facilitator superfamily (MFS) profile" evidence="8">
    <location>
        <begin position="1"/>
        <end position="446"/>
    </location>
</feature>
<feature type="transmembrane region" description="Helical" evidence="7">
    <location>
        <begin position="287"/>
        <end position="304"/>
    </location>
</feature>
<feature type="transmembrane region" description="Helical" evidence="7">
    <location>
        <begin position="122"/>
        <end position="143"/>
    </location>
</feature>
<keyword evidence="3" id="KW-1003">Cell membrane</keyword>
<feature type="transmembrane region" description="Helical" evidence="7">
    <location>
        <begin position="155"/>
        <end position="176"/>
    </location>
</feature>
<dbReference type="AlphaFoldDB" id="A0A3P4B5E5"/>
<dbReference type="GO" id="GO:0022857">
    <property type="term" value="F:transmembrane transporter activity"/>
    <property type="evidence" value="ECO:0007669"/>
    <property type="project" value="InterPro"/>
</dbReference>
<evidence type="ECO:0000313" key="9">
    <source>
        <dbReference type="EMBL" id="VCU70880.1"/>
    </source>
</evidence>
<dbReference type="InterPro" id="IPR011701">
    <property type="entry name" value="MFS"/>
</dbReference>
<dbReference type="Gene3D" id="1.20.1720.10">
    <property type="entry name" value="Multidrug resistance protein D"/>
    <property type="match status" value="1"/>
</dbReference>
<evidence type="ECO:0000256" key="6">
    <source>
        <dbReference type="ARBA" id="ARBA00023136"/>
    </source>
</evidence>
<dbReference type="InterPro" id="IPR020846">
    <property type="entry name" value="MFS_dom"/>
</dbReference>
<dbReference type="PANTHER" id="PTHR42718:SF46">
    <property type="entry name" value="BLR6921 PROTEIN"/>
    <property type="match status" value="1"/>
</dbReference>
<gene>
    <name evidence="9" type="primary">hsrA_5</name>
    <name evidence="9" type="ORF">PIGHUM_02959</name>
</gene>
<feature type="transmembrane region" description="Helical" evidence="7">
    <location>
        <begin position="418"/>
        <end position="436"/>
    </location>
</feature>
<dbReference type="Proteomes" id="UP000277294">
    <property type="component" value="Unassembled WGS sequence"/>
</dbReference>
<dbReference type="OrthoDB" id="9807274at2"/>
<feature type="transmembrane region" description="Helical" evidence="7">
    <location>
        <begin position="188"/>
        <end position="209"/>
    </location>
</feature>
<keyword evidence="5 7" id="KW-1133">Transmembrane helix</keyword>
<feature type="transmembrane region" description="Helical" evidence="7">
    <location>
        <begin position="254"/>
        <end position="275"/>
    </location>
</feature>
<organism evidence="9 10">
    <name type="scientific">Pigmentiphaga humi</name>
    <dbReference type="NCBI Taxonomy" id="2478468"/>
    <lineage>
        <taxon>Bacteria</taxon>
        <taxon>Pseudomonadati</taxon>
        <taxon>Pseudomonadota</taxon>
        <taxon>Betaproteobacteria</taxon>
        <taxon>Burkholderiales</taxon>
        <taxon>Alcaligenaceae</taxon>
        <taxon>Pigmentiphaga</taxon>
    </lineage>
</organism>
<dbReference type="PANTHER" id="PTHR42718">
    <property type="entry name" value="MAJOR FACILITATOR SUPERFAMILY MULTIDRUG TRANSPORTER MFSC"/>
    <property type="match status" value="1"/>
</dbReference>
<comment type="subcellular location">
    <subcellularLocation>
        <location evidence="1">Cell membrane</location>
        <topology evidence="1">Multi-pass membrane protein</topology>
    </subcellularLocation>
</comment>
<sequence>MALLVAGTFFMENLDATVIAPALPAMARSFSVQPVELNTGISAYMLTLGVFIPVSGWIAERFGARRVFALAIALFTLASLLCGLAATLPQFVAARILQGMGGALMVPVGRLVVLRATPKERLIAAIATLTWPALVAPVLGPPLGGLIVDHLDWRWIFYLNLPLGVIACWLALRLVPETPGQRDRAFDWPGFLLTGAALFCLMLAAEWLAQPEAGWNGAAAAGLLGAALLALGLRHLKRAPQPMLHLAPLRVRTFAVTIWGGSLFRMGVSAIPFLLPLMLQIGFGYDSFHAGLMLMAVFAGNLAMKPMTTRVLRRWGFRRVLVVNGLINAAAIAACASFTADMSIAYACAVLFISGLSRSMQFTALNTIAFADVEQRLMPSANTLFSTGFQLAIGLGITVGAIAWRLGEAVSGAADPAAPFRIAFVIVAGVALLGVLDCMRLARDAGDHVARADVRR</sequence>
<dbReference type="SUPFAM" id="SSF103473">
    <property type="entry name" value="MFS general substrate transporter"/>
    <property type="match status" value="1"/>
</dbReference>
<evidence type="ECO:0000256" key="1">
    <source>
        <dbReference type="ARBA" id="ARBA00004651"/>
    </source>
</evidence>
<dbReference type="EMBL" id="UWPJ01000023">
    <property type="protein sequence ID" value="VCU70880.1"/>
    <property type="molecule type" value="Genomic_DNA"/>
</dbReference>
<evidence type="ECO:0000313" key="10">
    <source>
        <dbReference type="Proteomes" id="UP000277294"/>
    </source>
</evidence>
<evidence type="ECO:0000256" key="4">
    <source>
        <dbReference type="ARBA" id="ARBA00022692"/>
    </source>
</evidence>